<proteinExistence type="predicted"/>
<dbReference type="Proteomes" id="UP000229334">
    <property type="component" value="Unassembled WGS sequence"/>
</dbReference>
<name>A0A2H0BM81_9BACT</name>
<protein>
    <submittedName>
        <fullName evidence="1">Uncharacterized protein</fullName>
    </submittedName>
</protein>
<dbReference type="AlphaFoldDB" id="A0A2H0BM81"/>
<evidence type="ECO:0000313" key="2">
    <source>
        <dbReference type="Proteomes" id="UP000229334"/>
    </source>
</evidence>
<reference evidence="1 2" key="1">
    <citation type="submission" date="2017-09" db="EMBL/GenBank/DDBJ databases">
        <title>Depth-based differentiation of microbial function through sediment-hosted aquifers and enrichment of novel symbionts in the deep terrestrial subsurface.</title>
        <authorList>
            <person name="Probst A.J."/>
            <person name="Ladd B."/>
            <person name="Jarett J.K."/>
            <person name="Geller-Mcgrath D.E."/>
            <person name="Sieber C.M."/>
            <person name="Emerson J.B."/>
            <person name="Anantharaman K."/>
            <person name="Thomas B.C."/>
            <person name="Malmstrom R."/>
            <person name="Stieglmeier M."/>
            <person name="Klingl A."/>
            <person name="Woyke T."/>
            <person name="Ryan C.M."/>
            <person name="Banfield J.F."/>
        </authorList>
    </citation>
    <scope>NUCLEOTIDE SEQUENCE [LARGE SCALE GENOMIC DNA]</scope>
    <source>
        <strain evidence="1">CG22_combo_CG10-13_8_21_14_all_37_9</strain>
    </source>
</reference>
<sequence length="428" mass="45160">MKTKLIFSAIALIALFGALIYLPTPSLQAQATGFNISGWSWSDNVGFFDMSGLSVNESGNFSGYAWNDGIGQVNFAPTDGTPPSGTSGTRGVKINGSSVDGWARACSVFASGCSGALKDNFSRGDWDGWIEMTAVNYDPATGRFSGYAWGDLNIGWLSFGVAEESGCEATGTCPDTEDCDSRIRTCGYGCVPGDPTCDQTQDVTLMVDASLCASLNTSITASPTPNSGSISNCTTSNCSGIYPAETEVTLSTSDNLEINWGGVCVKGSSCSVTLNNDATVNACTPDVGYSGVTATIYTGVRPRDDGNNKIYFIKSNGLAYPASSLPFRVNITGVDSIGLSFDWVSATKGGSSIPDECLGIQLINNDDELVTSVSNNTNYKLLFPNKCADNSGNSQYNGVWTVPFTFTVEDESYRGQTTTLDFTDSNQQ</sequence>
<accession>A0A2H0BM81</accession>
<evidence type="ECO:0000313" key="1">
    <source>
        <dbReference type="EMBL" id="PIP58130.1"/>
    </source>
</evidence>
<gene>
    <name evidence="1" type="ORF">COX02_01860</name>
</gene>
<comment type="caution">
    <text evidence="1">The sequence shown here is derived from an EMBL/GenBank/DDBJ whole genome shotgun (WGS) entry which is preliminary data.</text>
</comment>
<dbReference type="EMBL" id="PCSX01000029">
    <property type="protein sequence ID" value="PIP58130.1"/>
    <property type="molecule type" value="Genomic_DNA"/>
</dbReference>
<organism evidence="1 2">
    <name type="scientific">Candidatus Vogelbacteria bacterium CG22_combo_CG10-13_8_21_14_all_37_9</name>
    <dbReference type="NCBI Taxonomy" id="1975046"/>
    <lineage>
        <taxon>Bacteria</taxon>
        <taxon>Candidatus Vogeliibacteriota</taxon>
    </lineage>
</organism>